<evidence type="ECO:0008006" key="5">
    <source>
        <dbReference type="Google" id="ProtNLM"/>
    </source>
</evidence>
<feature type="compositionally biased region" description="Low complexity" evidence="1">
    <location>
        <begin position="497"/>
        <end position="510"/>
    </location>
</feature>
<evidence type="ECO:0000256" key="1">
    <source>
        <dbReference type="SAM" id="MobiDB-lite"/>
    </source>
</evidence>
<keyword evidence="4" id="KW-1185">Reference proteome</keyword>
<evidence type="ECO:0000313" key="4">
    <source>
        <dbReference type="Proteomes" id="UP000383932"/>
    </source>
</evidence>
<feature type="compositionally biased region" description="Polar residues" evidence="1">
    <location>
        <begin position="511"/>
        <end position="527"/>
    </location>
</feature>
<comment type="caution">
    <text evidence="3">The sequence shown here is derived from an EMBL/GenBank/DDBJ whole genome shotgun (WGS) entry which is preliminary data.</text>
</comment>
<gene>
    <name evidence="3" type="ORF">CTheo_4498</name>
</gene>
<dbReference type="Proteomes" id="UP000383932">
    <property type="component" value="Unassembled WGS sequence"/>
</dbReference>
<organism evidence="3 4">
    <name type="scientific">Ceratobasidium theobromae</name>
    <dbReference type="NCBI Taxonomy" id="1582974"/>
    <lineage>
        <taxon>Eukaryota</taxon>
        <taxon>Fungi</taxon>
        <taxon>Dikarya</taxon>
        <taxon>Basidiomycota</taxon>
        <taxon>Agaricomycotina</taxon>
        <taxon>Agaricomycetes</taxon>
        <taxon>Cantharellales</taxon>
        <taxon>Ceratobasidiaceae</taxon>
        <taxon>Ceratobasidium</taxon>
    </lineage>
</organism>
<keyword evidence="2" id="KW-1133">Transmembrane helix</keyword>
<feature type="transmembrane region" description="Helical" evidence="2">
    <location>
        <begin position="320"/>
        <end position="344"/>
    </location>
</feature>
<feature type="region of interest" description="Disordered" evidence="1">
    <location>
        <begin position="470"/>
        <end position="565"/>
    </location>
</feature>
<dbReference type="EMBL" id="SSOP01000078">
    <property type="protein sequence ID" value="KAB5592046.1"/>
    <property type="molecule type" value="Genomic_DNA"/>
</dbReference>
<sequence length="565" mass="60044">MPEEHSFDLRIAHSSPLFTATPITGDRTTGWATLCTASGYPCDAPGQSAVYTTIAGATMDLQFWGSRIEVRGNLTGGMDLEWELDGANRTSSSPLTSKESNMVVGEPLGSGLLAVFEGLDSGKAHKLRITTKPDLPSAVVAFEGVVVTVGTGVVGGTTSMTYLDDNQSSLQYSQTPGGWAEYPEYDSPAFNITRPDGVTNRSFHSSKVTGESVSMNFNGTQVLLYGPCYSSNGAYVITLDRQDPVIYNASINAYSAPPVKSVAGACLRYISPPLSPDRLHYISMANSDTGRETNLDWVLVVGNDGGESLSDAKKEKGANVGAIAGAVAGSIALLLALAVLWCMLRRRRIKRVAVQPSSESNSDEGKVKTVDLLSTNSDIPRLLDGDRQPSILTNPSHTSQNTRTYQRIEPFELPPLVDHPEGKNDSAPSSTSSVTQSPTEPAPGTRVSVASLPTAPTTISAPASEPLVQPAAHPDQVQPPTPSAQGESQSSLRTHSHQSQPSQASSEATPDLSQISSDVNRILTQLGQIRRNGRRGYSGGVLSEELDDVPEGAPPEYGKHRRVQL</sequence>
<name>A0A5N5QLJ5_9AGAM</name>
<evidence type="ECO:0000256" key="2">
    <source>
        <dbReference type="SAM" id="Phobius"/>
    </source>
</evidence>
<feature type="region of interest" description="Disordered" evidence="1">
    <location>
        <begin position="352"/>
        <end position="449"/>
    </location>
</feature>
<proteinExistence type="predicted"/>
<keyword evidence="2" id="KW-0472">Membrane</keyword>
<protein>
    <recommendedName>
        <fullName evidence="5">Transmembrane protein</fullName>
    </recommendedName>
</protein>
<feature type="compositionally biased region" description="Low complexity" evidence="1">
    <location>
        <begin position="426"/>
        <end position="439"/>
    </location>
</feature>
<evidence type="ECO:0000313" key="3">
    <source>
        <dbReference type="EMBL" id="KAB5592046.1"/>
    </source>
</evidence>
<dbReference type="AlphaFoldDB" id="A0A5N5QLJ5"/>
<dbReference type="Gene3D" id="2.60.120.260">
    <property type="entry name" value="Galactose-binding domain-like"/>
    <property type="match status" value="1"/>
</dbReference>
<feature type="compositionally biased region" description="Polar residues" evidence="1">
    <location>
        <begin position="483"/>
        <end position="493"/>
    </location>
</feature>
<dbReference type="OrthoDB" id="2576334at2759"/>
<feature type="compositionally biased region" description="Polar residues" evidence="1">
    <location>
        <begin position="390"/>
        <end position="405"/>
    </location>
</feature>
<keyword evidence="2" id="KW-0812">Transmembrane</keyword>
<reference evidence="3 4" key="1">
    <citation type="journal article" date="2019" name="Fungal Biol. Biotechnol.">
        <title>Draft genome sequence of fastidious pathogen Ceratobasidium theobromae, which causes vascular-streak dieback in Theobroma cacao.</title>
        <authorList>
            <person name="Ali S.S."/>
            <person name="Asman A."/>
            <person name="Shao J."/>
            <person name="Firmansyah A.P."/>
            <person name="Susilo A.W."/>
            <person name="Rosmana A."/>
            <person name="McMahon P."/>
            <person name="Junaid M."/>
            <person name="Guest D."/>
            <person name="Kheng T.Y."/>
            <person name="Meinhardt L.W."/>
            <person name="Bailey B.A."/>
        </authorList>
    </citation>
    <scope>NUCLEOTIDE SEQUENCE [LARGE SCALE GENOMIC DNA]</scope>
    <source>
        <strain evidence="3 4">CT2</strain>
    </source>
</reference>
<accession>A0A5N5QLJ5</accession>